<dbReference type="KEGG" id="gsh:117348705"/>
<evidence type="ECO:0000313" key="12">
    <source>
        <dbReference type="RefSeq" id="XP_033777011.1"/>
    </source>
</evidence>
<evidence type="ECO:0000313" key="10">
    <source>
        <dbReference type="RefSeq" id="XP_033777009.1"/>
    </source>
</evidence>
<dbReference type="InterPro" id="IPR015938">
    <property type="entry name" value="Glycine_N-acyltransferase_N"/>
</dbReference>
<dbReference type="Pfam" id="PF06021">
    <property type="entry name" value="Gly_acyl_tr_N"/>
    <property type="match status" value="1"/>
</dbReference>
<dbReference type="RefSeq" id="XP_033777010.1">
    <property type="nucleotide sequence ID" value="XM_033921119.1"/>
</dbReference>
<evidence type="ECO:0000313" key="7">
    <source>
        <dbReference type="RefSeq" id="XP_033777005.1"/>
    </source>
</evidence>
<evidence type="ECO:0000256" key="3">
    <source>
        <dbReference type="RuleBase" id="RU368002"/>
    </source>
</evidence>
<dbReference type="InterPro" id="IPR013652">
    <property type="entry name" value="Glycine_N-acyltransferase_C"/>
</dbReference>
<dbReference type="RefSeq" id="XP_033777008.1">
    <property type="nucleotide sequence ID" value="XM_033921117.1"/>
</dbReference>
<keyword evidence="2 3" id="KW-0012">Acyltransferase</keyword>
<dbReference type="GO" id="GO:0047961">
    <property type="term" value="F:glycine N-acyltransferase activity"/>
    <property type="evidence" value="ECO:0007669"/>
    <property type="project" value="InterPro"/>
</dbReference>
<evidence type="ECO:0000313" key="11">
    <source>
        <dbReference type="RefSeq" id="XP_033777010.1"/>
    </source>
</evidence>
<dbReference type="OrthoDB" id="61870at2759"/>
<evidence type="ECO:0000313" key="9">
    <source>
        <dbReference type="RefSeq" id="XP_033777008.1"/>
    </source>
</evidence>
<dbReference type="RefSeq" id="XP_033777005.1">
    <property type="nucleotide sequence ID" value="XM_033921114.1"/>
</dbReference>
<dbReference type="GO" id="GO:0005739">
    <property type="term" value="C:mitochondrion"/>
    <property type="evidence" value="ECO:0007669"/>
    <property type="project" value="InterPro"/>
</dbReference>
<keyword evidence="5" id="KW-1185">Reference proteome</keyword>
<dbReference type="Proteomes" id="UP000515159">
    <property type="component" value="Chromosome 14"/>
</dbReference>
<dbReference type="SUPFAM" id="SSF55729">
    <property type="entry name" value="Acyl-CoA N-acyltransferases (Nat)"/>
    <property type="match status" value="1"/>
</dbReference>
<comment type="similarity">
    <text evidence="3">Belongs to the glycine N-acyltransferase family.</text>
</comment>
<evidence type="ECO:0000313" key="8">
    <source>
        <dbReference type="RefSeq" id="XP_033777007.1"/>
    </source>
</evidence>
<evidence type="ECO:0000256" key="1">
    <source>
        <dbReference type="ARBA" id="ARBA00022679"/>
    </source>
</evidence>
<name>A0A6P8P8A9_GEOSA</name>
<dbReference type="EC" id="2.3.1.-" evidence="3"/>
<evidence type="ECO:0000313" key="5">
    <source>
        <dbReference type="Proteomes" id="UP000515159"/>
    </source>
</evidence>
<dbReference type="RefSeq" id="XP_033777009.1">
    <property type="nucleotide sequence ID" value="XM_033921118.1"/>
</dbReference>
<dbReference type="PANTHER" id="PTHR15298">
    <property type="entry name" value="L-COA N-ACYLTRANSFERASE-RELATED"/>
    <property type="match status" value="1"/>
</dbReference>
<dbReference type="PROSITE" id="PS51186">
    <property type="entry name" value="GNAT"/>
    <property type="match status" value="1"/>
</dbReference>
<dbReference type="InterPro" id="IPR010313">
    <property type="entry name" value="Glycine_N-acyltransferase"/>
</dbReference>
<reference evidence="6 7" key="1">
    <citation type="submission" date="2025-04" db="UniProtKB">
        <authorList>
            <consortium name="RefSeq"/>
        </authorList>
    </citation>
    <scope>IDENTIFICATION</scope>
</reference>
<dbReference type="RefSeq" id="XP_033777007.1">
    <property type="nucleotide sequence ID" value="XM_033921116.1"/>
</dbReference>
<organism evidence="5 7">
    <name type="scientific">Geotrypetes seraphini</name>
    <name type="common">Gaboon caecilian</name>
    <name type="synonym">Caecilia seraphini</name>
    <dbReference type="NCBI Taxonomy" id="260995"/>
    <lineage>
        <taxon>Eukaryota</taxon>
        <taxon>Metazoa</taxon>
        <taxon>Chordata</taxon>
        <taxon>Craniata</taxon>
        <taxon>Vertebrata</taxon>
        <taxon>Euteleostomi</taxon>
        <taxon>Amphibia</taxon>
        <taxon>Gymnophiona</taxon>
        <taxon>Geotrypetes</taxon>
    </lineage>
</organism>
<dbReference type="AlphaFoldDB" id="A0A6P8P8A9"/>
<evidence type="ECO:0000313" key="6">
    <source>
        <dbReference type="RefSeq" id="XP_033777004.1"/>
    </source>
</evidence>
<protein>
    <recommendedName>
        <fullName evidence="3">Glycine N-acyltransferase-like protein</fullName>
        <ecNumber evidence="3">2.3.1.-</ecNumber>
    </recommendedName>
</protein>
<dbReference type="PANTHER" id="PTHR15298:SF4">
    <property type="entry name" value="GLYCINE N-ACYLTRANSFERASE-LIKE PROTEIN 2"/>
    <property type="match status" value="1"/>
</dbReference>
<proteinExistence type="inferred from homology"/>
<accession>A0A6P8P8A9</accession>
<dbReference type="RefSeq" id="XP_033777011.1">
    <property type="nucleotide sequence ID" value="XM_033921120.1"/>
</dbReference>
<feature type="domain" description="N-acetyltransferase" evidence="4">
    <location>
        <begin position="186"/>
        <end position="321"/>
    </location>
</feature>
<dbReference type="InterPro" id="IPR000182">
    <property type="entry name" value="GNAT_dom"/>
</dbReference>
<dbReference type="Gene3D" id="3.40.630.30">
    <property type="match status" value="1"/>
</dbReference>
<dbReference type="RefSeq" id="XP_033777004.1">
    <property type="nucleotide sequence ID" value="XM_033921113.1"/>
</dbReference>
<keyword evidence="1 3" id="KW-0808">Transferase</keyword>
<evidence type="ECO:0000256" key="2">
    <source>
        <dbReference type="ARBA" id="ARBA00023315"/>
    </source>
</evidence>
<sequence length="321" mass="37120">MLFLHCSQKLATLERVLIRSFPESLKVYGSVFHINHGNPFRLEVLVDTWPQFSTVIARPSPKSFLSNERDSTHAHLYYEMTDDLDNYRNSYFLFTKDPDNLQDILTNTDTINWKQVLQIQAFQQNISEVINSICTAKMLNLETTRTVLYVKDGSWNRPELHMPPQQLQQGWEHSEVTPIERAGKVFRISPLNISHAELVNNNWGFGGNEQSLKYIQRCICYLPNLCVMDENGYPVSWTVMEESAEIRMGYTLPGYRRMGIAKSMLKFFLGSLMQKNFPLYMHVAENNENAKGVPLGLGFHIASCGWYQWKCSPVHRSERIA</sequence>
<dbReference type="GeneID" id="117348705"/>
<dbReference type="InterPro" id="IPR016181">
    <property type="entry name" value="Acyl_CoA_acyltransferase"/>
</dbReference>
<dbReference type="Pfam" id="PF08444">
    <property type="entry name" value="Gly_acyl_tr_C"/>
    <property type="match status" value="1"/>
</dbReference>
<dbReference type="CDD" id="cd04301">
    <property type="entry name" value="NAT_SF"/>
    <property type="match status" value="1"/>
</dbReference>
<evidence type="ECO:0000259" key="4">
    <source>
        <dbReference type="PROSITE" id="PS51186"/>
    </source>
</evidence>
<gene>
    <name evidence="6 7 8 9 10 11 12" type="primary">LOC117348705</name>
</gene>